<accession>A0A5M3Q5G5</accession>
<evidence type="ECO:0000313" key="6">
    <source>
        <dbReference type="Proteomes" id="UP000387223"/>
    </source>
</evidence>
<dbReference type="Pfam" id="PF01420">
    <property type="entry name" value="Methylase_S"/>
    <property type="match status" value="1"/>
</dbReference>
<dbReference type="Gene3D" id="1.10.287.1120">
    <property type="entry name" value="Bipartite methylase S protein"/>
    <property type="match status" value="1"/>
</dbReference>
<dbReference type="AlphaFoldDB" id="A0A5M3Q5G5"/>
<dbReference type="EMBL" id="BGZI01000040">
    <property type="protein sequence ID" value="GBO90365.1"/>
    <property type="molecule type" value="Genomic_DNA"/>
</dbReference>
<keyword evidence="3" id="KW-0238">DNA-binding</keyword>
<dbReference type="InterPro" id="IPR044946">
    <property type="entry name" value="Restrct_endonuc_typeI_TRD_sf"/>
</dbReference>
<dbReference type="GO" id="GO:0003677">
    <property type="term" value="F:DNA binding"/>
    <property type="evidence" value="ECO:0007669"/>
    <property type="project" value="UniProtKB-KW"/>
</dbReference>
<dbReference type="RefSeq" id="WP_169054481.1">
    <property type="nucleotide sequence ID" value="NZ_BGZI01000040.1"/>
</dbReference>
<dbReference type="Proteomes" id="UP000387223">
    <property type="component" value="Unassembled WGS sequence"/>
</dbReference>
<dbReference type="CDD" id="cd16961">
    <property type="entry name" value="RMtype1_S_TRD-CR_like"/>
    <property type="match status" value="1"/>
</dbReference>
<dbReference type="InterPro" id="IPR052021">
    <property type="entry name" value="Type-I_RS_S_subunit"/>
</dbReference>
<sequence>MVPEGWKKAPVRDFGHVSAGRQRSPHFTGGAMRPYLRVANVFEARIDTTDVNSMPFTDAEFGRYKLEKGDILLNEGQSTELVGRPAMYCGVPENCCFQNTLVRFKAFEHTDSNYALQRFLLCLHDGTFQKISKKTTSIAHLGVSRFAELVLAWPPLPEQKKIAQILSTWDQAITATERLLENSQQRKKGLMQQLLTGKKRLPGFEAEWEETQMGNLFAERSEIGVEGLPLLSITSADGVVYQDETGRKDTSNADKSKYKRLCPGDIGYNTMRMWQGRSSLSDKDGVVSPAYTILAPKEDTDSLFFSYLFKLPEMIHVFYRHSQGLVSDTWNLKYNHFRKIVWKIPPKTEQSAIAKILLAADFEINALKVRVDCLKHEKKALMQQLLTGKRRVQVDTEAA</sequence>
<dbReference type="Gene3D" id="3.90.220.20">
    <property type="entry name" value="DNA methylase specificity domains"/>
    <property type="match status" value="2"/>
</dbReference>
<dbReference type="CDD" id="cd17253">
    <property type="entry name" value="RMtype1_S_Eco933I-TRD2-CR2_like"/>
    <property type="match status" value="1"/>
</dbReference>
<evidence type="ECO:0000313" key="5">
    <source>
        <dbReference type="EMBL" id="GBO90365.1"/>
    </source>
</evidence>
<evidence type="ECO:0000259" key="4">
    <source>
        <dbReference type="Pfam" id="PF01420"/>
    </source>
</evidence>
<dbReference type="PANTHER" id="PTHR30408">
    <property type="entry name" value="TYPE-1 RESTRICTION ENZYME ECOKI SPECIFICITY PROTEIN"/>
    <property type="match status" value="1"/>
</dbReference>
<dbReference type="GO" id="GO:0009307">
    <property type="term" value="P:DNA restriction-modification system"/>
    <property type="evidence" value="ECO:0007669"/>
    <property type="project" value="UniProtKB-KW"/>
</dbReference>
<dbReference type="InterPro" id="IPR000055">
    <property type="entry name" value="Restrct_endonuc_typeI_TRD"/>
</dbReference>
<name>A0A5M3Q5G5_9GAMM</name>
<evidence type="ECO:0000256" key="2">
    <source>
        <dbReference type="ARBA" id="ARBA00022747"/>
    </source>
</evidence>
<organism evidence="5 6">
    <name type="scientific">Marinobacter salsuginis</name>
    <dbReference type="NCBI Taxonomy" id="418719"/>
    <lineage>
        <taxon>Bacteria</taxon>
        <taxon>Pseudomonadati</taxon>
        <taxon>Pseudomonadota</taxon>
        <taxon>Gammaproteobacteria</taxon>
        <taxon>Pseudomonadales</taxon>
        <taxon>Marinobacteraceae</taxon>
        <taxon>Marinobacter</taxon>
    </lineage>
</organism>
<protein>
    <recommendedName>
        <fullName evidence="4">Type I restriction modification DNA specificity domain-containing protein</fullName>
    </recommendedName>
</protein>
<proteinExistence type="inferred from homology"/>
<comment type="similarity">
    <text evidence="1">Belongs to the type-I restriction system S methylase family.</text>
</comment>
<reference evidence="5 6" key="1">
    <citation type="journal article" date="2019" name="J. Gen. Appl. Microbiol.">
        <title>Aerobic degradation of cis-dichloroethene by the marine bacterium Marinobacter salsuginis strain 5N-3.</title>
        <authorList>
            <person name="Inoue Y."/>
            <person name="Fukunaga Y."/>
            <person name="Katsumata H."/>
            <person name="Ohji S."/>
            <person name="Hosoyama A."/>
            <person name="Mori K."/>
            <person name="Ando K."/>
        </authorList>
    </citation>
    <scope>NUCLEOTIDE SEQUENCE [LARGE SCALE GENOMIC DNA]</scope>
    <source>
        <strain evidence="5 6">NBRC 109114</strain>
    </source>
</reference>
<comment type="caution">
    <text evidence="5">The sequence shown here is derived from an EMBL/GenBank/DDBJ whole genome shotgun (WGS) entry which is preliminary data.</text>
</comment>
<evidence type="ECO:0000256" key="1">
    <source>
        <dbReference type="ARBA" id="ARBA00010923"/>
    </source>
</evidence>
<evidence type="ECO:0000256" key="3">
    <source>
        <dbReference type="ARBA" id="ARBA00023125"/>
    </source>
</evidence>
<gene>
    <name evidence="5" type="ORF">MSSD14B_40330</name>
</gene>
<feature type="domain" description="Type I restriction modification DNA specificity" evidence="4">
    <location>
        <begin position="3"/>
        <end position="178"/>
    </location>
</feature>
<keyword evidence="2" id="KW-0680">Restriction system</keyword>
<dbReference type="SUPFAM" id="SSF116734">
    <property type="entry name" value="DNA methylase specificity domain"/>
    <property type="match status" value="2"/>
</dbReference>
<dbReference type="PANTHER" id="PTHR30408:SF12">
    <property type="entry name" value="TYPE I RESTRICTION ENZYME MJAVIII SPECIFICITY SUBUNIT"/>
    <property type="match status" value="1"/>
</dbReference>